<dbReference type="SUPFAM" id="SSF47384">
    <property type="entry name" value="Homodimeric domain of signal transducing histidine kinase"/>
    <property type="match status" value="1"/>
</dbReference>
<evidence type="ECO:0000256" key="14">
    <source>
        <dbReference type="ARBA" id="ARBA00022840"/>
    </source>
</evidence>
<keyword evidence="15 24" id="KW-1133">Transmembrane helix</keyword>
<dbReference type="CDD" id="cd17546">
    <property type="entry name" value="REC_hyHK_CKI1_RcsC-like"/>
    <property type="match status" value="1"/>
</dbReference>
<dbReference type="InterPro" id="IPR003594">
    <property type="entry name" value="HATPase_dom"/>
</dbReference>
<evidence type="ECO:0000313" key="29">
    <source>
        <dbReference type="Proteomes" id="UP000276103"/>
    </source>
</evidence>
<dbReference type="PROSITE" id="PS50109">
    <property type="entry name" value="HIS_KIN"/>
    <property type="match status" value="1"/>
</dbReference>
<keyword evidence="10" id="KW-0547">Nucleotide-binding</keyword>
<dbReference type="FunFam" id="1.10.287.130:FF:000038">
    <property type="entry name" value="Sensory transduction histidine kinase"/>
    <property type="match status" value="1"/>
</dbReference>
<evidence type="ECO:0000256" key="13">
    <source>
        <dbReference type="ARBA" id="ARBA00022824"/>
    </source>
</evidence>
<keyword evidence="23" id="KW-0175">Coiled coil</keyword>
<dbReference type="InterPro" id="IPR029016">
    <property type="entry name" value="GAF-like_dom_sf"/>
</dbReference>
<keyword evidence="19" id="KW-1015">Disulfide bond</keyword>
<dbReference type="SUPFAM" id="SSF55874">
    <property type="entry name" value="ATPase domain of HSP90 chaperone/DNA topoisomerase II/histidine kinase"/>
    <property type="match status" value="1"/>
</dbReference>
<dbReference type="OrthoDB" id="569347at2"/>
<dbReference type="InterPro" id="IPR016132">
    <property type="entry name" value="Phyto_chromo_attachment"/>
</dbReference>
<evidence type="ECO:0000256" key="11">
    <source>
        <dbReference type="ARBA" id="ARBA00022745"/>
    </source>
</evidence>
<evidence type="ECO:0000256" key="6">
    <source>
        <dbReference type="ARBA" id="ARBA00012438"/>
    </source>
</evidence>
<keyword evidence="29" id="KW-1185">Reference proteome</keyword>
<feature type="transmembrane region" description="Helical" evidence="24">
    <location>
        <begin position="67"/>
        <end position="91"/>
    </location>
</feature>
<dbReference type="AlphaFoldDB" id="A0A3S1CEN1"/>
<dbReference type="EC" id="2.7.13.3" evidence="6"/>
<evidence type="ECO:0000259" key="26">
    <source>
        <dbReference type="PROSITE" id="PS50109"/>
    </source>
</evidence>
<dbReference type="PANTHER" id="PTHR43047:SF72">
    <property type="entry name" value="OSMOSENSING HISTIDINE PROTEIN KINASE SLN1"/>
    <property type="match status" value="1"/>
</dbReference>
<keyword evidence="7 22" id="KW-0597">Phosphoprotein</keyword>
<feature type="modified residue" description="4-aspartylphosphate" evidence="22">
    <location>
        <position position="877"/>
    </location>
</feature>
<dbReference type="Pfam" id="PF00512">
    <property type="entry name" value="HisKA"/>
    <property type="match status" value="1"/>
</dbReference>
<dbReference type="GO" id="GO:0005886">
    <property type="term" value="C:plasma membrane"/>
    <property type="evidence" value="ECO:0007669"/>
    <property type="project" value="TreeGrafter"/>
</dbReference>
<dbReference type="PROSITE" id="PS50046">
    <property type="entry name" value="PHYTOCHROME_2"/>
    <property type="match status" value="1"/>
</dbReference>
<dbReference type="InterPro" id="IPR011006">
    <property type="entry name" value="CheY-like_superfamily"/>
</dbReference>
<comment type="catalytic activity">
    <reaction evidence="1">
        <text>ATP + protein L-histidine = ADP + protein N-phospho-L-histidine.</text>
        <dbReference type="EC" id="2.7.13.3"/>
    </reaction>
</comment>
<dbReference type="Gene3D" id="3.30.450.40">
    <property type="match status" value="2"/>
</dbReference>
<keyword evidence="11" id="KW-0936">Ethylene signaling pathway</keyword>
<dbReference type="Gene3D" id="1.10.287.130">
    <property type="match status" value="1"/>
</dbReference>
<comment type="similarity">
    <text evidence="4">In the N-terminal section; belongs to the phytochrome family.</text>
</comment>
<dbReference type="SUPFAM" id="SSF55781">
    <property type="entry name" value="GAF domain-like"/>
    <property type="match status" value="2"/>
</dbReference>
<feature type="domain" description="Histidine kinase" evidence="26">
    <location>
        <begin position="575"/>
        <end position="803"/>
    </location>
</feature>
<name>A0A3S1CEN1_ANAVA</name>
<comment type="subcellular location">
    <subcellularLocation>
        <location evidence="3">Endoplasmic reticulum membrane</location>
        <topology evidence="3">Multi-pass membrane protein</topology>
    </subcellularLocation>
</comment>
<accession>A0A3S1CEN1</accession>
<dbReference type="Pfam" id="PF25487">
    <property type="entry name" value="ETR1_N"/>
    <property type="match status" value="1"/>
</dbReference>
<keyword evidence="18 24" id="KW-0472">Membrane</keyword>
<keyword evidence="20" id="KW-0131">Cell cycle</keyword>
<dbReference type="PROSITE" id="PS50110">
    <property type="entry name" value="RESPONSE_REGULATORY"/>
    <property type="match status" value="1"/>
</dbReference>
<dbReference type="GO" id="GO:0005524">
    <property type="term" value="F:ATP binding"/>
    <property type="evidence" value="ECO:0007669"/>
    <property type="project" value="UniProtKB-KW"/>
</dbReference>
<dbReference type="InterPro" id="IPR001789">
    <property type="entry name" value="Sig_transdc_resp-reg_receiver"/>
</dbReference>
<dbReference type="CDD" id="cd00082">
    <property type="entry name" value="HisKA"/>
    <property type="match status" value="1"/>
</dbReference>
<dbReference type="Pfam" id="PF01590">
    <property type="entry name" value="GAF"/>
    <property type="match status" value="2"/>
</dbReference>
<evidence type="ECO:0000256" key="4">
    <source>
        <dbReference type="ARBA" id="ARBA00006402"/>
    </source>
</evidence>
<evidence type="ECO:0000313" key="28">
    <source>
        <dbReference type="EMBL" id="RUT00067.1"/>
    </source>
</evidence>
<dbReference type="RefSeq" id="WP_127052199.1">
    <property type="nucleotide sequence ID" value="NZ_RSCM01000001.1"/>
</dbReference>
<dbReference type="EMBL" id="RSCM01000001">
    <property type="protein sequence ID" value="RUT00067.1"/>
    <property type="molecule type" value="Genomic_DNA"/>
</dbReference>
<evidence type="ECO:0000256" key="17">
    <source>
        <dbReference type="ARBA" id="ARBA00023012"/>
    </source>
</evidence>
<reference evidence="28 29" key="1">
    <citation type="journal article" date="2019" name="Genome Biol. Evol.">
        <title>Day and night: Metabolic profiles and evolutionary relationships of six axenic non-marine cyanobacteria.</title>
        <authorList>
            <person name="Will S.E."/>
            <person name="Henke P."/>
            <person name="Boedeker C."/>
            <person name="Huang S."/>
            <person name="Brinkmann H."/>
            <person name="Rohde M."/>
            <person name="Jarek M."/>
            <person name="Friedl T."/>
            <person name="Seufert S."/>
            <person name="Schumacher M."/>
            <person name="Overmann J."/>
            <person name="Neumann-Schaal M."/>
            <person name="Petersen J."/>
        </authorList>
    </citation>
    <scope>NUCLEOTIDE SEQUENCE [LARGE SCALE GENOMIC DNA]</scope>
    <source>
        <strain evidence="28 29">SAG 1403-4b</strain>
    </source>
</reference>
<evidence type="ECO:0000256" key="23">
    <source>
        <dbReference type="SAM" id="Coils"/>
    </source>
</evidence>
<dbReference type="SMART" id="SM00388">
    <property type="entry name" value="HisKA"/>
    <property type="match status" value="1"/>
</dbReference>
<dbReference type="InterPro" id="IPR036890">
    <property type="entry name" value="HATPase_C_sf"/>
</dbReference>
<dbReference type="InterPro" id="IPR003661">
    <property type="entry name" value="HisK_dim/P_dom"/>
</dbReference>
<evidence type="ECO:0000256" key="3">
    <source>
        <dbReference type="ARBA" id="ARBA00004477"/>
    </source>
</evidence>
<dbReference type="InterPro" id="IPR005467">
    <property type="entry name" value="His_kinase_dom"/>
</dbReference>
<dbReference type="Pfam" id="PF02518">
    <property type="entry name" value="HATPase_c"/>
    <property type="match status" value="1"/>
</dbReference>
<dbReference type="InterPro" id="IPR003018">
    <property type="entry name" value="GAF"/>
</dbReference>
<dbReference type="SUPFAM" id="SSF52172">
    <property type="entry name" value="CheY-like"/>
    <property type="match status" value="1"/>
</dbReference>
<evidence type="ECO:0000256" key="12">
    <source>
        <dbReference type="ARBA" id="ARBA00022777"/>
    </source>
</evidence>
<organism evidence="28 29">
    <name type="scientific">Trichormus variabilis SAG 1403-4b</name>
    <dbReference type="NCBI Taxonomy" id="447716"/>
    <lineage>
        <taxon>Bacteria</taxon>
        <taxon>Bacillati</taxon>
        <taxon>Cyanobacteriota</taxon>
        <taxon>Cyanophyceae</taxon>
        <taxon>Nostocales</taxon>
        <taxon>Nostocaceae</taxon>
        <taxon>Trichormus</taxon>
    </lineage>
</organism>
<proteinExistence type="inferred from homology"/>
<dbReference type="SMART" id="SM00387">
    <property type="entry name" value="HATPase_c"/>
    <property type="match status" value="1"/>
</dbReference>
<feature type="transmembrane region" description="Helical" evidence="24">
    <location>
        <begin position="31"/>
        <end position="55"/>
    </location>
</feature>
<keyword evidence="14" id="KW-0067">ATP-binding</keyword>
<evidence type="ECO:0000256" key="7">
    <source>
        <dbReference type="ARBA" id="ARBA00022553"/>
    </source>
</evidence>
<dbReference type="InterPro" id="IPR036097">
    <property type="entry name" value="HisK_dim/P_sf"/>
</dbReference>
<dbReference type="InterPro" id="IPR058544">
    <property type="entry name" value="ETR1_N"/>
</dbReference>
<dbReference type="Gene3D" id="3.30.565.10">
    <property type="entry name" value="Histidine kinase-like ATPase, C-terminal domain"/>
    <property type="match status" value="1"/>
</dbReference>
<evidence type="ECO:0000256" key="10">
    <source>
        <dbReference type="ARBA" id="ARBA00022741"/>
    </source>
</evidence>
<sequence length="1045" mass="117936">MSAILEFLQNILFSRSYMPHGHCYLWQTPLVGLYVVSDALIAIAYFSIPAMLIYFVRKRSDMPFSKVFVLFGAFIILCGTGHLLDILTLWYPYYWISGVERALTALVSCYTALQLVELLPQFLALRTPEQLEAINKELQKQVAERQRTEETLQMIVSGTASVTGDKFFPALVENLATALDVAYAIVFETVDNSLQKLRSINVWTVDHLAENFEYELINTPCKKVVQENMLCAYPSGLQQIFPGNALIEKLNAQSYLGVPLVDINQNVIGNLCIVDVKPFIANDRNKSLMKVFAARASAELQRKWAEEEKHQAYQELEFRVQERTAELVAANNALEVEVRERSTAETAMREMAEREQAINGVILRMRQTLNLESIFNVTTTELRQTVKCDRVLIYRFKPDWSGEFVSESVAESWNILLPARANDPQLTQVAVEGNDCITTQLSSADVLSHDTYLQENEGGIYRQKNSYCCVSDIYKAGFNPCYLNLLEELQARAYIITPIFCGKKLWGLLAVYQNSNPRQWQEAEIGIITQVGNQLGVAVQQAELFAQTQQQADELKKAKEAADAANRAKSEFLANMSHELRTPLNAILGFTQLMQQDQSLTFDHQRYIKIINHSGEHLLGLINDVLEMSKIEAGRTTLYETEFDLYQLLASLEAMLQLKAQSKGLELSFDCDVAVPHYIKADENKLRQVLINLLSNAIKFTEQGSVTLRIRNQQLSAGETELVTTQHSLFFAVEDTGPGISPEEIGDLFQAFQQTRAGHKSKEGTGLGLRISQKFVQLMGGKITVGSKLGQGSCFKFHIQAGLAQPMPSSTSFPVDHAVSIEPGQNYRILIAEDNSTNRLLLGKILIRLGFEVQEAENGQIAIALWQQWQPHLIFMDMQMPIIDGYEATRQIRIREQELNQMQTPTKIIALTASAFTEQREESLSAGCDDFVSKPFQWAGILETLSQHLQIQYLYTPNTDNKITSNLVNKTENFILDRTALDIMPIEWINQLHFASAQGNDADSLKLIHQIPPKQTLLIEALTKLISTYQFKQLMILTQPTQENM</sequence>
<dbReference type="SMART" id="SM00065">
    <property type="entry name" value="GAF"/>
    <property type="match status" value="2"/>
</dbReference>
<dbReference type="PRINTS" id="PR00344">
    <property type="entry name" value="BCTRLSENSOR"/>
</dbReference>
<dbReference type="SMART" id="SM00448">
    <property type="entry name" value="REC"/>
    <property type="match status" value="1"/>
</dbReference>
<evidence type="ECO:0000256" key="18">
    <source>
        <dbReference type="ARBA" id="ARBA00023136"/>
    </source>
</evidence>
<evidence type="ECO:0000256" key="9">
    <source>
        <dbReference type="ARBA" id="ARBA00022692"/>
    </source>
</evidence>
<evidence type="ECO:0000259" key="27">
    <source>
        <dbReference type="PROSITE" id="PS50110"/>
    </source>
</evidence>
<evidence type="ECO:0000256" key="2">
    <source>
        <dbReference type="ARBA" id="ARBA00001935"/>
    </source>
</evidence>
<dbReference type="GO" id="GO:0000155">
    <property type="term" value="F:phosphorelay sensor kinase activity"/>
    <property type="evidence" value="ECO:0007669"/>
    <property type="project" value="InterPro"/>
</dbReference>
<keyword evidence="17" id="KW-0902">Two-component regulatory system</keyword>
<dbReference type="FunFam" id="3.30.565.10:FF:000010">
    <property type="entry name" value="Sensor histidine kinase RcsC"/>
    <property type="match status" value="1"/>
</dbReference>
<dbReference type="PANTHER" id="PTHR43047">
    <property type="entry name" value="TWO-COMPONENT HISTIDINE PROTEIN KINASE"/>
    <property type="match status" value="1"/>
</dbReference>
<gene>
    <name evidence="28" type="ORF">DSM107003_06500</name>
</gene>
<comment type="caution">
    <text evidence="28">The sequence shown here is derived from an EMBL/GenBank/DDBJ whole genome shotgun (WGS) entry which is preliminary data.</text>
</comment>
<evidence type="ECO:0000256" key="16">
    <source>
        <dbReference type="ARBA" id="ARBA00023008"/>
    </source>
</evidence>
<keyword evidence="13" id="KW-0256">Endoplasmic reticulum</keyword>
<comment type="similarity">
    <text evidence="5">Belongs to the ethylene receptor family.</text>
</comment>
<evidence type="ECO:0000256" key="15">
    <source>
        <dbReference type="ARBA" id="ARBA00022989"/>
    </source>
</evidence>
<feature type="coiled-coil region" evidence="23">
    <location>
        <begin position="545"/>
        <end position="575"/>
    </location>
</feature>
<evidence type="ECO:0000256" key="8">
    <source>
        <dbReference type="ARBA" id="ARBA00022679"/>
    </source>
</evidence>
<evidence type="ECO:0000256" key="19">
    <source>
        <dbReference type="ARBA" id="ARBA00023157"/>
    </source>
</evidence>
<keyword evidence="12" id="KW-0418">Kinase</keyword>
<feature type="domain" description="Phytochrome chromophore attachment site" evidence="25">
    <location>
        <begin position="370"/>
        <end position="534"/>
    </location>
</feature>
<comment type="cofactor">
    <cofactor evidence="2">
        <name>Cu cation</name>
        <dbReference type="ChEBI" id="CHEBI:23378"/>
    </cofactor>
</comment>
<evidence type="ECO:0000259" key="25">
    <source>
        <dbReference type="PROSITE" id="PS50046"/>
    </source>
</evidence>
<evidence type="ECO:0000256" key="24">
    <source>
        <dbReference type="SAM" id="Phobius"/>
    </source>
</evidence>
<dbReference type="Gene3D" id="3.40.50.2300">
    <property type="match status" value="1"/>
</dbReference>
<dbReference type="Pfam" id="PF00072">
    <property type="entry name" value="Response_reg"/>
    <property type="match status" value="1"/>
</dbReference>
<protein>
    <recommendedName>
        <fullName evidence="21">Circadian input-output histidine kinase CikA</fullName>
        <ecNumber evidence="6">2.7.13.3</ecNumber>
    </recommendedName>
</protein>
<evidence type="ECO:0000256" key="22">
    <source>
        <dbReference type="PROSITE-ProRule" id="PRU00169"/>
    </source>
</evidence>
<evidence type="ECO:0000256" key="1">
    <source>
        <dbReference type="ARBA" id="ARBA00000085"/>
    </source>
</evidence>
<dbReference type="GO" id="GO:0009927">
    <property type="term" value="F:histidine phosphotransfer kinase activity"/>
    <property type="evidence" value="ECO:0007669"/>
    <property type="project" value="TreeGrafter"/>
</dbReference>
<evidence type="ECO:0000256" key="5">
    <source>
        <dbReference type="ARBA" id="ARBA00009842"/>
    </source>
</evidence>
<dbReference type="Proteomes" id="UP000276103">
    <property type="component" value="Unassembled WGS sequence"/>
</dbReference>
<feature type="domain" description="Response regulatory" evidence="27">
    <location>
        <begin position="828"/>
        <end position="949"/>
    </location>
</feature>
<keyword evidence="9 24" id="KW-0812">Transmembrane</keyword>
<keyword evidence="8" id="KW-0808">Transferase</keyword>
<evidence type="ECO:0000256" key="21">
    <source>
        <dbReference type="ARBA" id="ARBA00074306"/>
    </source>
</evidence>
<evidence type="ECO:0000256" key="20">
    <source>
        <dbReference type="ARBA" id="ARBA00023306"/>
    </source>
</evidence>
<dbReference type="InterPro" id="IPR004358">
    <property type="entry name" value="Sig_transdc_His_kin-like_C"/>
</dbReference>
<keyword evidence="16" id="KW-0186">Copper</keyword>
<dbReference type="CDD" id="cd16922">
    <property type="entry name" value="HATPase_EvgS-ArcB-TorS-like"/>
    <property type="match status" value="1"/>
</dbReference>